<dbReference type="EMBL" id="CAJVPT010037985">
    <property type="protein sequence ID" value="CAG8719025.1"/>
    <property type="molecule type" value="Genomic_DNA"/>
</dbReference>
<protein>
    <submittedName>
        <fullName evidence="1">15037_t:CDS:1</fullName>
    </submittedName>
</protein>
<organism evidence="1 2">
    <name type="scientific">Acaulospora colombiana</name>
    <dbReference type="NCBI Taxonomy" id="27376"/>
    <lineage>
        <taxon>Eukaryota</taxon>
        <taxon>Fungi</taxon>
        <taxon>Fungi incertae sedis</taxon>
        <taxon>Mucoromycota</taxon>
        <taxon>Glomeromycotina</taxon>
        <taxon>Glomeromycetes</taxon>
        <taxon>Diversisporales</taxon>
        <taxon>Acaulosporaceae</taxon>
        <taxon>Acaulospora</taxon>
    </lineage>
</organism>
<accession>A0ACA9PQF9</accession>
<evidence type="ECO:0000313" key="2">
    <source>
        <dbReference type="Proteomes" id="UP000789525"/>
    </source>
</evidence>
<dbReference type="Proteomes" id="UP000789525">
    <property type="component" value="Unassembled WGS sequence"/>
</dbReference>
<evidence type="ECO:0000313" key="1">
    <source>
        <dbReference type="EMBL" id="CAG8719025.1"/>
    </source>
</evidence>
<feature type="non-terminal residue" evidence="1">
    <location>
        <position position="1"/>
    </location>
</feature>
<keyword evidence="2" id="KW-1185">Reference proteome</keyword>
<reference evidence="1" key="1">
    <citation type="submission" date="2021-06" db="EMBL/GenBank/DDBJ databases">
        <authorList>
            <person name="Kallberg Y."/>
            <person name="Tangrot J."/>
            <person name="Rosling A."/>
        </authorList>
    </citation>
    <scope>NUCLEOTIDE SEQUENCE</scope>
    <source>
        <strain evidence="1">CL356</strain>
    </source>
</reference>
<name>A0ACA9PQF9_9GLOM</name>
<comment type="caution">
    <text evidence="1">The sequence shown here is derived from an EMBL/GenBank/DDBJ whole genome shotgun (WGS) entry which is preliminary data.</text>
</comment>
<sequence>SSIWESPSVCTGPRRFDFLENSFEGLRRKKYETGDLSKIDASAPKDILFDDESGQPENLLDQFKSSPGELSDDLLQACLWNFA</sequence>
<proteinExistence type="predicted"/>
<gene>
    <name evidence="1" type="ORF">ACOLOM_LOCUS11052</name>
</gene>